<feature type="region of interest" description="Disordered" evidence="1">
    <location>
        <begin position="1"/>
        <end position="34"/>
    </location>
</feature>
<keyword evidence="4" id="KW-1185">Reference proteome</keyword>
<gene>
    <name evidence="3" type="ORF">AFL01nite_14940</name>
</gene>
<dbReference type="EMBL" id="BJZQ01000005">
    <property type="protein sequence ID" value="GEO89167.1"/>
    <property type="molecule type" value="Genomic_DNA"/>
</dbReference>
<dbReference type="AlphaFoldDB" id="A0A512HUP0"/>
<feature type="transmembrane region" description="Helical" evidence="2">
    <location>
        <begin position="369"/>
        <end position="387"/>
    </location>
</feature>
<keyword evidence="2" id="KW-0812">Transmembrane</keyword>
<evidence type="ECO:0008006" key="5">
    <source>
        <dbReference type="Google" id="ProtNLM"/>
    </source>
</evidence>
<evidence type="ECO:0000313" key="3">
    <source>
        <dbReference type="EMBL" id="GEO89167.1"/>
    </source>
</evidence>
<reference evidence="3 4" key="1">
    <citation type="submission" date="2019-07" db="EMBL/GenBank/DDBJ databases">
        <title>Whole genome shotgun sequence of Aeromicrobium flavum NBRC 107625.</title>
        <authorList>
            <person name="Hosoyama A."/>
            <person name="Uohara A."/>
            <person name="Ohji S."/>
            <person name="Ichikawa N."/>
        </authorList>
    </citation>
    <scope>NUCLEOTIDE SEQUENCE [LARGE SCALE GENOMIC DNA]</scope>
    <source>
        <strain evidence="3 4">NBRC 107625</strain>
    </source>
</reference>
<feature type="transmembrane region" description="Helical" evidence="2">
    <location>
        <begin position="265"/>
        <end position="284"/>
    </location>
</feature>
<sequence length="600" mass="64656">MTATMPDHEAEKTQPRVTPGGVRGQSRGAGPRHTPRSEWLLAGGFSVLLAVVMTWPLARDAGRVIPHDLGDPLLQAYSLGWLGESLRSDPGGLWGSNSFWPAPDSFLFTDTLLGYGPFAMLITGYTSALVVYNVLFIGTFALAFFGMYVLLRQLGARCAGSAVGAAVFAYSPWKLAHLGHLNILSAGGIVLSLALFARGHGWSLRHGFRPERQQPGWVIAGWLVALWQFSIGAALGLAFMYVLLVIAVIVGGWWLLKRPAVRRSIIVADGAGGTIFALGVLWIASKHAAVADAYPEVVRPYDYVKFFSPTMQGFITAPSESRLWGAAHEAARADMTWAPEQTLLVGFTALVLAVAGLTWSVWSGRQRIGLALGIAITTALALGPNFYHDGAWTWQVLYDYAPGFDSVRSTGRTVLYLTIILGILVAGLLTKAADTADELATVIQRGRDSRGPILRAPRRVHALLFLPLALVLFEGLSSAQNFEPRQAPVAVSRLEGPALFLPSDGRDTNVQFWTIDGFVDMANGSAAFTPAKLEKLRDTSKLFPSASSLRDLRGAGIKTVVVIPAWLPGSEWSSLDTTIDPPGVDVERTGEAVIYHLDAD</sequence>
<feature type="transmembrane region" description="Helical" evidence="2">
    <location>
        <begin position="343"/>
        <end position="362"/>
    </location>
</feature>
<keyword evidence="2" id="KW-1133">Transmembrane helix</keyword>
<comment type="caution">
    <text evidence="3">The sequence shown here is derived from an EMBL/GenBank/DDBJ whole genome shotgun (WGS) entry which is preliminary data.</text>
</comment>
<accession>A0A512HUP0</accession>
<organism evidence="3 4">
    <name type="scientific">Aeromicrobium flavum</name>
    <dbReference type="NCBI Taxonomy" id="416568"/>
    <lineage>
        <taxon>Bacteria</taxon>
        <taxon>Bacillati</taxon>
        <taxon>Actinomycetota</taxon>
        <taxon>Actinomycetes</taxon>
        <taxon>Propionibacteriales</taxon>
        <taxon>Nocardioidaceae</taxon>
        <taxon>Aeromicrobium</taxon>
    </lineage>
</organism>
<protein>
    <recommendedName>
        <fullName evidence="5">Glycosyl transferase</fullName>
    </recommendedName>
</protein>
<evidence type="ECO:0000256" key="2">
    <source>
        <dbReference type="SAM" id="Phobius"/>
    </source>
</evidence>
<feature type="transmembrane region" description="Helical" evidence="2">
    <location>
        <begin position="39"/>
        <end position="58"/>
    </location>
</feature>
<evidence type="ECO:0000256" key="1">
    <source>
        <dbReference type="SAM" id="MobiDB-lite"/>
    </source>
</evidence>
<keyword evidence="2" id="KW-0472">Membrane</keyword>
<feature type="transmembrane region" description="Helical" evidence="2">
    <location>
        <begin position="118"/>
        <end position="147"/>
    </location>
</feature>
<feature type="transmembrane region" description="Helical" evidence="2">
    <location>
        <begin position="413"/>
        <end position="430"/>
    </location>
</feature>
<name>A0A512HUP0_9ACTN</name>
<evidence type="ECO:0000313" key="4">
    <source>
        <dbReference type="Proteomes" id="UP000321769"/>
    </source>
</evidence>
<feature type="compositionally biased region" description="Basic and acidic residues" evidence="1">
    <location>
        <begin position="1"/>
        <end position="14"/>
    </location>
</feature>
<dbReference type="Proteomes" id="UP000321769">
    <property type="component" value="Unassembled WGS sequence"/>
</dbReference>
<proteinExistence type="predicted"/>
<feature type="transmembrane region" description="Helical" evidence="2">
    <location>
        <begin position="179"/>
        <end position="197"/>
    </location>
</feature>
<feature type="transmembrane region" description="Helical" evidence="2">
    <location>
        <begin position="239"/>
        <end position="256"/>
    </location>
</feature>